<reference evidence="2" key="1">
    <citation type="journal article" date="2021" name="J Fungi (Basel)">
        <title>Virulence traits and population genomics of the black yeast Aureobasidium melanogenum.</title>
        <authorList>
            <person name="Cernosa A."/>
            <person name="Sun X."/>
            <person name="Gostincar C."/>
            <person name="Fang C."/>
            <person name="Gunde-Cimerman N."/>
            <person name="Song Z."/>
        </authorList>
    </citation>
    <scope>NUCLEOTIDE SEQUENCE</scope>
    <source>
        <strain evidence="2">EXF-8016</strain>
    </source>
</reference>
<dbReference type="AlphaFoldDB" id="A0A9P8GEC8"/>
<sequence length="1159" mass="127818">MSQFEAAGANMNCRKPYTRKWLLPSADVTLLACHRDWQQFTPSSTPTTTVFDINLTNSNAATPTQTHFHDAFPTYDYAHHKRDSVASTATAASIDSNPHYVAYPQLHQHQHHQQQQQQQSYHTYDYATSPLFVQGQSQSHSQPQTQPPVFQMQTPPPTRGSSTKRKPQRLDSTTPLTSTALRQPTFDNATFDFTTSQPSINSWTQVSGPSSAPLSAPAWTANQDDPFSHWSTQSSQSSQPSHTSQSFRSQASAQSSAPSRPTITRSTSSNNVPYTTPTAAKNPSMAFSVDSMQPRSSPVQTKFSNIPEARPVSPAKPCLAPAFPSTSGQGSPVKGAGLQRSNTVGNFLKPSPEIVSQASGAASSLGRSNSICNLPRRSSPLKRIARGSLSSIAETARPQVRTSVVLTIDANGTARTETRVIEESPSQSKKDSQAIKDKYPNLWDDSDSDSDSTCGNRWPSRHDSLAHANAGQERSAKMARLDTSSENLEMARLPRSNSTASLKTPCKAAYAAAMQLRRQGSAKKQQRPSSVQSRRNTLSSLNSSFENLAAMDLNKDEMHIKTDAGSALRQAAAHRVSPPSKQMRALSGRNQTDHTTDQLVRAVPSDPAPSSATRPRQLSQPQQPRKLQQVQQPHQMQQMQPPQAPQQIQQPQPQRPQHMQQVQQIQQLPPSNQVYSHTHAKSHSIGYPTATSTAPVFDPRGSFTMGYPPVAFTSASQQSFTNDMSSMTRCICQIPFDDEDIFAALRYEAEVRTQEVWQHVALAGALSASQTEQLALMDELQSLWLRPSKFMEKFDRLPAPKFAYQADGCVACILARMGGNLETAMALGALLLGSMRRPDMLSTRVCFCREWVRYTVEGDIDCVDTALADMETMGTKFRKARKWARQRAKAMIEHQNDKLGLSGMPHVQTGLPSRQRSITTGQQVFPSVPGTIERQQGKPAPVHQPPLDLYQSEQHYPTYNSAEPRLPDPGCSVARDHPSVRGMLLQPRLHEPIPQESWKDRNMLLDPSSNSQISQSKVTASLDHSAAGKNSMDTPPSKTINTNLMSSPTSLYSEFTSNPFLDGNSSPSPLDNRHLPPDLPFRLFERRCVRDNDGSPSPPKNAVQWPKQTPLVKRLTADQFKDNLVPVPILARLDKSDRSIGALWKRRAKRSKADQGAII</sequence>
<feature type="non-terminal residue" evidence="2">
    <location>
        <position position="1159"/>
    </location>
</feature>
<feature type="region of interest" description="Disordered" evidence="1">
    <location>
        <begin position="565"/>
        <end position="694"/>
    </location>
</feature>
<protein>
    <submittedName>
        <fullName evidence="2">Uncharacterized protein</fullName>
    </submittedName>
</protein>
<feature type="compositionally biased region" description="Polar residues" evidence="1">
    <location>
        <begin position="1007"/>
        <end position="1019"/>
    </location>
</feature>
<feature type="compositionally biased region" description="Low complexity" evidence="1">
    <location>
        <begin position="614"/>
        <end position="670"/>
    </location>
</feature>
<dbReference type="Proteomes" id="UP000767238">
    <property type="component" value="Unassembled WGS sequence"/>
</dbReference>
<feature type="compositionally biased region" description="Polar residues" evidence="1">
    <location>
        <begin position="170"/>
        <end position="208"/>
    </location>
</feature>
<dbReference type="OrthoDB" id="436852at2759"/>
<accession>A0A9P8GEC8</accession>
<feature type="compositionally biased region" description="Low complexity" evidence="1">
    <location>
        <begin position="135"/>
        <end position="148"/>
    </location>
</feature>
<feature type="region of interest" description="Disordered" evidence="1">
    <location>
        <begin position="439"/>
        <end position="480"/>
    </location>
</feature>
<reference evidence="2" key="2">
    <citation type="submission" date="2021-08" db="EMBL/GenBank/DDBJ databases">
        <authorList>
            <person name="Gostincar C."/>
            <person name="Sun X."/>
            <person name="Song Z."/>
            <person name="Gunde-Cimerman N."/>
        </authorList>
    </citation>
    <scope>NUCLEOTIDE SEQUENCE</scope>
    <source>
        <strain evidence="2">EXF-8016</strain>
    </source>
</reference>
<proteinExistence type="predicted"/>
<organism evidence="2 3">
    <name type="scientific">Aureobasidium melanogenum</name>
    <name type="common">Aureobasidium pullulans var. melanogenum</name>
    <dbReference type="NCBI Taxonomy" id="46634"/>
    <lineage>
        <taxon>Eukaryota</taxon>
        <taxon>Fungi</taxon>
        <taxon>Dikarya</taxon>
        <taxon>Ascomycota</taxon>
        <taxon>Pezizomycotina</taxon>
        <taxon>Dothideomycetes</taxon>
        <taxon>Dothideomycetidae</taxon>
        <taxon>Dothideales</taxon>
        <taxon>Saccotheciaceae</taxon>
        <taxon>Aureobasidium</taxon>
    </lineage>
</organism>
<evidence type="ECO:0000256" key="1">
    <source>
        <dbReference type="SAM" id="MobiDB-lite"/>
    </source>
</evidence>
<feature type="compositionally biased region" description="Low complexity" evidence="1">
    <location>
        <begin position="209"/>
        <end position="218"/>
    </location>
</feature>
<dbReference type="EMBL" id="JAHFYH010000040">
    <property type="protein sequence ID" value="KAH0220015.1"/>
    <property type="molecule type" value="Genomic_DNA"/>
</dbReference>
<evidence type="ECO:0000313" key="2">
    <source>
        <dbReference type="EMBL" id="KAH0220015.1"/>
    </source>
</evidence>
<gene>
    <name evidence="2" type="ORF">KCV03_g5834</name>
</gene>
<comment type="caution">
    <text evidence="2">The sequence shown here is derived from an EMBL/GenBank/DDBJ whole genome shotgun (WGS) entry which is preliminary data.</text>
</comment>
<feature type="compositionally biased region" description="Polar residues" evidence="1">
    <location>
        <begin position="270"/>
        <end position="281"/>
    </location>
</feature>
<feature type="region of interest" description="Disordered" evidence="1">
    <location>
        <begin position="135"/>
        <end position="283"/>
    </location>
</feature>
<feature type="region of interest" description="Disordered" evidence="1">
    <location>
        <begin position="1005"/>
        <end position="1039"/>
    </location>
</feature>
<evidence type="ECO:0000313" key="3">
    <source>
        <dbReference type="Proteomes" id="UP000767238"/>
    </source>
</evidence>
<name>A0A9P8GEC8_AURME</name>
<feature type="region of interest" description="Disordered" evidence="1">
    <location>
        <begin position="516"/>
        <end position="539"/>
    </location>
</feature>
<feature type="compositionally biased region" description="Low complexity" evidence="1">
    <location>
        <begin position="228"/>
        <end position="269"/>
    </location>
</feature>